<evidence type="ECO:0000256" key="7">
    <source>
        <dbReference type="SAM" id="Phobius"/>
    </source>
</evidence>
<proteinExistence type="inferred from homology"/>
<protein>
    <submittedName>
        <fullName evidence="10">Prepilin peptidase</fullName>
    </submittedName>
</protein>
<dbReference type="InterPro" id="IPR050882">
    <property type="entry name" value="Prepilin_peptidase/N-MTase"/>
</dbReference>
<evidence type="ECO:0000256" key="5">
    <source>
        <dbReference type="ARBA" id="ARBA00022989"/>
    </source>
</evidence>
<dbReference type="AlphaFoldDB" id="A0A6N8CQ31"/>
<dbReference type="GO" id="GO:0004190">
    <property type="term" value="F:aspartic-type endopeptidase activity"/>
    <property type="evidence" value="ECO:0007669"/>
    <property type="project" value="InterPro"/>
</dbReference>
<evidence type="ECO:0000256" key="1">
    <source>
        <dbReference type="ARBA" id="ARBA00004651"/>
    </source>
</evidence>
<dbReference type="RefSeq" id="WP_155218071.1">
    <property type="nucleotide sequence ID" value="NZ_WNHB01000008.1"/>
</dbReference>
<evidence type="ECO:0000256" key="6">
    <source>
        <dbReference type="ARBA" id="ARBA00023136"/>
    </source>
</evidence>
<gene>
    <name evidence="10" type="ORF">GMB86_06950</name>
</gene>
<dbReference type="Pfam" id="PF06750">
    <property type="entry name" value="A24_N_bact"/>
    <property type="match status" value="1"/>
</dbReference>
<evidence type="ECO:0000313" key="10">
    <source>
        <dbReference type="EMBL" id="MTT31750.1"/>
    </source>
</evidence>
<dbReference type="Pfam" id="PF01478">
    <property type="entry name" value="Peptidase_A24"/>
    <property type="match status" value="1"/>
</dbReference>
<comment type="similarity">
    <text evidence="2">Belongs to the peptidase A24 family.</text>
</comment>
<feature type="domain" description="Prepilin type IV endopeptidase peptidase" evidence="8">
    <location>
        <begin position="104"/>
        <end position="208"/>
    </location>
</feature>
<feature type="domain" description="Prepilin peptidase A24 N-terminal" evidence="9">
    <location>
        <begin position="11"/>
        <end position="92"/>
    </location>
</feature>
<accession>A0A6N8CQ31</accession>
<dbReference type="PANTHER" id="PTHR30487">
    <property type="entry name" value="TYPE 4 PREPILIN-LIKE PROTEINS LEADER PEPTIDE-PROCESSING ENZYME"/>
    <property type="match status" value="1"/>
</dbReference>
<dbReference type="InterPro" id="IPR000045">
    <property type="entry name" value="Prepilin_IV_endopep_pep"/>
</dbReference>
<keyword evidence="4 7" id="KW-0812">Transmembrane</keyword>
<dbReference type="Gene3D" id="1.20.120.1220">
    <property type="match status" value="1"/>
</dbReference>
<dbReference type="GO" id="GO:0005886">
    <property type="term" value="C:plasma membrane"/>
    <property type="evidence" value="ECO:0007669"/>
    <property type="project" value="UniProtKB-SubCell"/>
</dbReference>
<keyword evidence="11" id="KW-1185">Reference proteome</keyword>
<dbReference type="OrthoDB" id="9789291at2"/>
<feature type="transmembrane region" description="Helical" evidence="7">
    <location>
        <begin position="75"/>
        <end position="94"/>
    </location>
</feature>
<feature type="transmembrane region" description="Helical" evidence="7">
    <location>
        <begin position="100"/>
        <end position="118"/>
    </location>
</feature>
<evidence type="ECO:0000256" key="4">
    <source>
        <dbReference type="ARBA" id="ARBA00022692"/>
    </source>
</evidence>
<sequence>MFILIDIYILILGLCLGSFYNVVGLRVLEGESLISPPSHCPSCGRRLSFVDLVPVLSYVLLRGKCRTCHSPISPLYPFVEASTGILFLLAFLFTPSLTDMVVGWLLISILMIILVTDITKMMIPDKIMVFFFILFFLFRCFVRLEPWWDALLGMAVGFGLLMLIFIVSRGKGMGGGDINLFAVMGLLVGTKIILLGFFFSTFYGAVIGMMGMALGKFKRNKPLPFGPFIALGMLTAFFFGEKLLHLYLDIFLW</sequence>
<keyword evidence="5 7" id="KW-1133">Transmembrane helix</keyword>
<dbReference type="GO" id="GO:0006465">
    <property type="term" value="P:signal peptide processing"/>
    <property type="evidence" value="ECO:0007669"/>
    <property type="project" value="TreeGrafter"/>
</dbReference>
<feature type="transmembrane region" description="Helical" evidence="7">
    <location>
        <begin position="225"/>
        <end position="248"/>
    </location>
</feature>
<evidence type="ECO:0000256" key="2">
    <source>
        <dbReference type="ARBA" id="ARBA00005801"/>
    </source>
</evidence>
<dbReference type="PANTHER" id="PTHR30487:SF0">
    <property type="entry name" value="PREPILIN LEADER PEPTIDASE_N-METHYLTRANSFERASE-RELATED"/>
    <property type="match status" value="1"/>
</dbReference>
<name>A0A6N8CQ31_9BACI</name>
<evidence type="ECO:0000259" key="8">
    <source>
        <dbReference type="Pfam" id="PF01478"/>
    </source>
</evidence>
<comment type="subcellular location">
    <subcellularLocation>
        <location evidence="1">Cell membrane</location>
        <topology evidence="1">Multi-pass membrane protein</topology>
    </subcellularLocation>
</comment>
<dbReference type="Proteomes" id="UP000440978">
    <property type="component" value="Unassembled WGS sequence"/>
</dbReference>
<reference evidence="10 11" key="1">
    <citation type="submission" date="2019-11" db="EMBL/GenBank/DDBJ databases">
        <title>Terrilactibacillus tamarindus sp. nov. BCM23-1 isolated from bark of Tamarindus indica.</title>
        <authorList>
            <person name="Kingkaew E."/>
            <person name="Tanasupawat S."/>
        </authorList>
    </citation>
    <scope>NUCLEOTIDE SEQUENCE [LARGE SCALE GENOMIC DNA]</scope>
    <source>
        <strain evidence="10 11">BCM23-1</strain>
    </source>
</reference>
<evidence type="ECO:0000313" key="11">
    <source>
        <dbReference type="Proteomes" id="UP000440978"/>
    </source>
</evidence>
<feature type="transmembrane region" description="Helical" evidence="7">
    <location>
        <begin position="7"/>
        <end position="27"/>
    </location>
</feature>
<feature type="transmembrane region" description="Helical" evidence="7">
    <location>
        <begin position="127"/>
        <end position="144"/>
    </location>
</feature>
<feature type="transmembrane region" description="Helical" evidence="7">
    <location>
        <begin position="150"/>
        <end position="168"/>
    </location>
</feature>
<comment type="caution">
    <text evidence="10">The sequence shown here is derived from an EMBL/GenBank/DDBJ whole genome shotgun (WGS) entry which is preliminary data.</text>
</comment>
<keyword evidence="3" id="KW-1003">Cell membrane</keyword>
<evidence type="ECO:0000259" key="9">
    <source>
        <dbReference type="Pfam" id="PF06750"/>
    </source>
</evidence>
<organism evidence="10 11">
    <name type="scientific">Terrilactibacillus tamarindi</name>
    <dbReference type="NCBI Taxonomy" id="2599694"/>
    <lineage>
        <taxon>Bacteria</taxon>
        <taxon>Bacillati</taxon>
        <taxon>Bacillota</taxon>
        <taxon>Bacilli</taxon>
        <taxon>Bacillales</taxon>
        <taxon>Bacillaceae</taxon>
        <taxon>Terrilactibacillus</taxon>
    </lineage>
</organism>
<dbReference type="EMBL" id="WNHB01000008">
    <property type="protein sequence ID" value="MTT31750.1"/>
    <property type="molecule type" value="Genomic_DNA"/>
</dbReference>
<feature type="transmembrane region" description="Helical" evidence="7">
    <location>
        <begin position="180"/>
        <end position="205"/>
    </location>
</feature>
<keyword evidence="6 7" id="KW-0472">Membrane</keyword>
<dbReference type="InterPro" id="IPR010627">
    <property type="entry name" value="Prepilin_pept_A24_N"/>
</dbReference>
<evidence type="ECO:0000256" key="3">
    <source>
        <dbReference type="ARBA" id="ARBA00022475"/>
    </source>
</evidence>